<dbReference type="InterPro" id="IPR001451">
    <property type="entry name" value="Hexapep"/>
</dbReference>
<dbReference type="Gene3D" id="2.160.10.10">
    <property type="entry name" value="Hexapeptide repeat proteins"/>
    <property type="match status" value="1"/>
</dbReference>
<dbReference type="CDD" id="cd04647">
    <property type="entry name" value="LbH_MAT_like"/>
    <property type="match status" value="1"/>
</dbReference>
<protein>
    <submittedName>
        <fullName evidence="4">Hexapeptide repeat of succinyl-transferase</fullName>
    </submittedName>
</protein>
<dbReference type="Pfam" id="PF14602">
    <property type="entry name" value="Hexapep_2"/>
    <property type="match status" value="1"/>
</dbReference>
<accession>A0A1Y6FVL0</accession>
<keyword evidence="2" id="KW-0677">Repeat</keyword>
<dbReference type="EMBL" id="FXWL01000002">
    <property type="protein sequence ID" value="SMQ76593.1"/>
    <property type="molecule type" value="Genomic_DNA"/>
</dbReference>
<reference evidence="5" key="1">
    <citation type="submission" date="2017-04" db="EMBL/GenBank/DDBJ databases">
        <authorList>
            <person name="Varghese N."/>
            <person name="Submissions S."/>
        </authorList>
    </citation>
    <scope>NUCLEOTIDE SEQUENCE [LARGE SCALE GENOMIC DNA]</scope>
    <source>
        <strain evidence="5">UI2</strain>
    </source>
</reference>
<gene>
    <name evidence="4" type="ORF">SAMN06295984_2031</name>
</gene>
<evidence type="ECO:0000313" key="4">
    <source>
        <dbReference type="EMBL" id="SMQ76593.1"/>
    </source>
</evidence>
<dbReference type="InterPro" id="IPR011004">
    <property type="entry name" value="Trimer_LpxA-like_sf"/>
</dbReference>
<dbReference type="PANTHER" id="PTHR23416">
    <property type="entry name" value="SIALIC ACID SYNTHASE-RELATED"/>
    <property type="match status" value="1"/>
</dbReference>
<dbReference type="AlphaFoldDB" id="A0A1Y6FVL0"/>
<keyword evidence="5" id="KW-1185">Reference proteome</keyword>
<dbReference type="InterPro" id="IPR051159">
    <property type="entry name" value="Hexapeptide_acetyltransf"/>
</dbReference>
<dbReference type="Proteomes" id="UP000194469">
    <property type="component" value="Unassembled WGS sequence"/>
</dbReference>
<evidence type="ECO:0000256" key="3">
    <source>
        <dbReference type="ARBA" id="ARBA00023315"/>
    </source>
</evidence>
<dbReference type="Pfam" id="PF00132">
    <property type="entry name" value="Hexapep"/>
    <property type="match status" value="1"/>
</dbReference>
<evidence type="ECO:0000256" key="1">
    <source>
        <dbReference type="ARBA" id="ARBA00022679"/>
    </source>
</evidence>
<proteinExistence type="predicted"/>
<sequence>MATPQMTRKITSIVNRLVDIAVFRLRGGVALARRKGVTVGDNCRIYIRDFGSEPFLITIGNNVTITAGVFILTHDGSTALVTNSNGSRYQRYGPVKIGNNVFIGVNSVVLPNVTIGSNVVIGAGSIVTRDVPDNIVVAGNPARPHGDFDDFSANIRHTQVNDDEISDISDYRQRVERSIAIANERRK</sequence>
<organism evidence="4 5">
    <name type="scientific">Sphingopyxis terrae subsp. ummariensis</name>
    <dbReference type="NCBI Taxonomy" id="429001"/>
    <lineage>
        <taxon>Bacteria</taxon>
        <taxon>Pseudomonadati</taxon>
        <taxon>Pseudomonadota</taxon>
        <taxon>Alphaproteobacteria</taxon>
        <taxon>Sphingomonadales</taxon>
        <taxon>Sphingomonadaceae</taxon>
        <taxon>Sphingopyxis</taxon>
    </lineage>
</organism>
<keyword evidence="3" id="KW-0012">Acyltransferase</keyword>
<dbReference type="SUPFAM" id="SSF51161">
    <property type="entry name" value="Trimeric LpxA-like enzymes"/>
    <property type="match status" value="1"/>
</dbReference>
<dbReference type="GO" id="GO:0016746">
    <property type="term" value="F:acyltransferase activity"/>
    <property type="evidence" value="ECO:0007669"/>
    <property type="project" value="UniProtKB-KW"/>
</dbReference>
<keyword evidence="1 4" id="KW-0808">Transferase</keyword>
<dbReference type="InterPro" id="IPR018357">
    <property type="entry name" value="Hexapep_transf_CS"/>
</dbReference>
<dbReference type="PROSITE" id="PS00101">
    <property type="entry name" value="HEXAPEP_TRANSFERASES"/>
    <property type="match status" value="1"/>
</dbReference>
<name>A0A1Y6FVL0_9SPHN</name>
<evidence type="ECO:0000313" key="5">
    <source>
        <dbReference type="Proteomes" id="UP000194469"/>
    </source>
</evidence>
<evidence type="ECO:0000256" key="2">
    <source>
        <dbReference type="ARBA" id="ARBA00022737"/>
    </source>
</evidence>